<dbReference type="EMBL" id="JBJKFK010000014">
    <property type="protein sequence ID" value="KAL3321044.1"/>
    <property type="molecule type" value="Genomic_DNA"/>
</dbReference>
<reference evidence="1 2" key="1">
    <citation type="submission" date="2024-11" db="EMBL/GenBank/DDBJ databases">
        <title>Adaptive evolution of stress response genes in parasites aligns with host niche diversity.</title>
        <authorList>
            <person name="Hahn C."/>
            <person name="Resl P."/>
        </authorList>
    </citation>
    <scope>NUCLEOTIDE SEQUENCE [LARGE SCALE GENOMIC DNA]</scope>
    <source>
        <strain evidence="1">EGGRZ-B1_66</strain>
        <tissue evidence="1">Body</tissue>
    </source>
</reference>
<proteinExistence type="predicted"/>
<dbReference type="AlphaFoldDB" id="A0ABD2QNC9"/>
<evidence type="ECO:0000313" key="2">
    <source>
        <dbReference type="Proteomes" id="UP001626550"/>
    </source>
</evidence>
<gene>
    <name evidence="1" type="ORF">Ciccas_000284</name>
</gene>
<organism evidence="1 2">
    <name type="scientific">Cichlidogyrus casuarinus</name>
    <dbReference type="NCBI Taxonomy" id="1844966"/>
    <lineage>
        <taxon>Eukaryota</taxon>
        <taxon>Metazoa</taxon>
        <taxon>Spiralia</taxon>
        <taxon>Lophotrochozoa</taxon>
        <taxon>Platyhelminthes</taxon>
        <taxon>Monogenea</taxon>
        <taxon>Monopisthocotylea</taxon>
        <taxon>Dactylogyridea</taxon>
        <taxon>Ancyrocephalidae</taxon>
        <taxon>Cichlidogyrus</taxon>
    </lineage>
</organism>
<name>A0ABD2QNC9_9PLAT</name>
<sequence length="143" mass="16986">MTGKEQSVYKWCFCGFGRKKPRLDDKKKMFESQNSIDYYTPFEFSSTENLEFRKMDTKWRLAMASIRRFLKVRIPKSYRKTQEEQSNFIHFSITDSAVDDEIIAFDLRDHLPYMVQDEEQQDITFINTFIPVIASSSIPEHCA</sequence>
<dbReference type="Proteomes" id="UP001626550">
    <property type="component" value="Unassembled WGS sequence"/>
</dbReference>
<keyword evidence="2" id="KW-1185">Reference proteome</keyword>
<accession>A0ABD2QNC9</accession>
<evidence type="ECO:0000313" key="1">
    <source>
        <dbReference type="EMBL" id="KAL3321044.1"/>
    </source>
</evidence>
<protein>
    <submittedName>
        <fullName evidence="1">Uncharacterized protein</fullName>
    </submittedName>
</protein>
<comment type="caution">
    <text evidence="1">The sequence shown here is derived from an EMBL/GenBank/DDBJ whole genome shotgun (WGS) entry which is preliminary data.</text>
</comment>